<feature type="compositionally biased region" description="Acidic residues" evidence="1">
    <location>
        <begin position="27"/>
        <end position="39"/>
    </location>
</feature>
<keyword evidence="3" id="KW-1185">Reference proteome</keyword>
<sequence>MGIFRRKAREDGPTASGHDDDAASAEVESDDTGAEDIEATDLASETDSVGSDVGDAADADLSDAGDDEADDSHHELPGRLPRPHDLDRSKGPFDRSEVKNLDDRLDFGALALRPLAGMELRLDVDQEAGNITGITAVLGESACQVQVFAAPKSRGIWDDIRDEIADGLITGGGSATEELGPLGIELAVRIPARGNDGRTTYSAARFAGVDGPRWFLRAVFSGAAATDAAAAATLVDFVRDTVVLRGSEARAPRELLELKVPDAVAEAAEEENAPRTLDPFERGPEITEVR</sequence>
<feature type="compositionally biased region" description="Acidic residues" evidence="1">
    <location>
        <begin position="55"/>
        <end position="70"/>
    </location>
</feature>
<evidence type="ECO:0000313" key="3">
    <source>
        <dbReference type="Proteomes" id="UP000571817"/>
    </source>
</evidence>
<feature type="region of interest" description="Disordered" evidence="1">
    <location>
        <begin position="1"/>
        <end position="95"/>
    </location>
</feature>
<feature type="compositionally biased region" description="Basic and acidic residues" evidence="1">
    <location>
        <begin position="8"/>
        <end position="21"/>
    </location>
</feature>
<comment type="caution">
    <text evidence="2">The sequence shown here is derived from an EMBL/GenBank/DDBJ whole genome shotgun (WGS) entry which is preliminary data.</text>
</comment>
<reference evidence="2 3" key="1">
    <citation type="submission" date="2020-07" db="EMBL/GenBank/DDBJ databases">
        <title>Sequencing the genomes of 1000 actinobacteria strains.</title>
        <authorList>
            <person name="Klenk H.-P."/>
        </authorList>
    </citation>
    <scope>NUCLEOTIDE SEQUENCE [LARGE SCALE GENOMIC DNA]</scope>
    <source>
        <strain evidence="2 3">DSM 29531</strain>
    </source>
</reference>
<dbReference type="InterPro" id="IPR022183">
    <property type="entry name" value="DUF3710"/>
</dbReference>
<evidence type="ECO:0000313" key="2">
    <source>
        <dbReference type="EMBL" id="NYJ74991.1"/>
    </source>
</evidence>
<dbReference type="RefSeq" id="WP_343048490.1">
    <property type="nucleotide sequence ID" value="NZ_JACCFW010000001.1"/>
</dbReference>
<feature type="region of interest" description="Disordered" evidence="1">
    <location>
        <begin position="267"/>
        <end position="290"/>
    </location>
</feature>
<gene>
    <name evidence="2" type="ORF">HNR15_001954</name>
</gene>
<organism evidence="2 3">
    <name type="scientific">Allobranchiibius huperziae</name>
    <dbReference type="NCBI Taxonomy" id="1874116"/>
    <lineage>
        <taxon>Bacteria</taxon>
        <taxon>Bacillati</taxon>
        <taxon>Actinomycetota</taxon>
        <taxon>Actinomycetes</taxon>
        <taxon>Micrococcales</taxon>
        <taxon>Dermacoccaceae</taxon>
        <taxon>Allobranchiibius</taxon>
    </lineage>
</organism>
<feature type="compositionally biased region" description="Basic and acidic residues" evidence="1">
    <location>
        <begin position="278"/>
        <end position="290"/>
    </location>
</feature>
<dbReference type="AlphaFoldDB" id="A0A853DJQ5"/>
<evidence type="ECO:0008006" key="4">
    <source>
        <dbReference type="Google" id="ProtNLM"/>
    </source>
</evidence>
<accession>A0A853DJQ5</accession>
<dbReference type="Proteomes" id="UP000571817">
    <property type="component" value="Unassembled WGS sequence"/>
</dbReference>
<name>A0A853DJQ5_9MICO</name>
<feature type="compositionally biased region" description="Basic and acidic residues" evidence="1">
    <location>
        <begin position="71"/>
        <end position="95"/>
    </location>
</feature>
<evidence type="ECO:0000256" key="1">
    <source>
        <dbReference type="SAM" id="MobiDB-lite"/>
    </source>
</evidence>
<protein>
    <recommendedName>
        <fullName evidence="4">DUF3710 domain-containing protein</fullName>
    </recommendedName>
</protein>
<proteinExistence type="predicted"/>
<dbReference type="EMBL" id="JACCFW010000001">
    <property type="protein sequence ID" value="NYJ74991.1"/>
    <property type="molecule type" value="Genomic_DNA"/>
</dbReference>
<dbReference type="Pfam" id="PF12502">
    <property type="entry name" value="DUF3710"/>
    <property type="match status" value="1"/>
</dbReference>